<organism evidence="1 2">
    <name type="scientific">Streptomyces cremeus</name>
    <dbReference type="NCBI Taxonomy" id="66881"/>
    <lineage>
        <taxon>Bacteria</taxon>
        <taxon>Bacillati</taxon>
        <taxon>Actinomycetota</taxon>
        <taxon>Actinomycetes</taxon>
        <taxon>Kitasatosporales</taxon>
        <taxon>Streptomycetaceae</taxon>
        <taxon>Streptomyces</taxon>
    </lineage>
</organism>
<accession>A0ABV5PLT2</accession>
<comment type="caution">
    <text evidence="1">The sequence shown here is derived from an EMBL/GenBank/DDBJ whole genome shotgun (WGS) entry which is preliminary data.</text>
</comment>
<proteinExistence type="predicted"/>
<evidence type="ECO:0000313" key="1">
    <source>
        <dbReference type="EMBL" id="MFB9524187.1"/>
    </source>
</evidence>
<evidence type="ECO:0000313" key="2">
    <source>
        <dbReference type="Proteomes" id="UP001589718"/>
    </source>
</evidence>
<protein>
    <submittedName>
        <fullName evidence="1">Uncharacterized protein</fullName>
    </submittedName>
</protein>
<dbReference type="EMBL" id="JBHMCR010000019">
    <property type="protein sequence ID" value="MFB9524187.1"/>
    <property type="molecule type" value="Genomic_DNA"/>
</dbReference>
<reference evidence="1 2" key="1">
    <citation type="submission" date="2024-09" db="EMBL/GenBank/DDBJ databases">
        <authorList>
            <person name="Sun Q."/>
            <person name="Mori K."/>
        </authorList>
    </citation>
    <scope>NUCLEOTIDE SEQUENCE [LARGE SCALE GENOMIC DNA]</scope>
    <source>
        <strain evidence="1 2">JCM 4362</strain>
    </source>
</reference>
<dbReference type="Proteomes" id="UP001589718">
    <property type="component" value="Unassembled WGS sequence"/>
</dbReference>
<gene>
    <name evidence="1" type="ORF">ACFFTU_30015</name>
</gene>
<dbReference type="RefSeq" id="WP_345218058.1">
    <property type="nucleotide sequence ID" value="NZ_BAAAXE010000001.1"/>
</dbReference>
<sequence>MPPALPDAVWVLHSMYEHELGPAGMSYVEYERRVLLGGGPEIVPGLDPADVMDAVPGEPPGPHWRRLRWTELARRIGDPTVPEGRLPCHSSFPSIAPRPWPVGIQVPSEGSMDRAAWNRLITILTEHSPQGPDTPCLAYYSPLLHGADDFDNLHIRTGTLAGAHVLYDHPEEDGWSPSNLWPRDQSWVLCTDYDLWATKVAGPTALTEALLNDGDLEAVRLPWAT</sequence>
<name>A0ABV5PLT2_STRCM</name>
<keyword evidence="2" id="KW-1185">Reference proteome</keyword>